<comment type="caution">
    <text evidence="1">The sequence shown here is derived from an EMBL/GenBank/DDBJ whole genome shotgun (WGS) entry which is preliminary data.</text>
</comment>
<reference evidence="1 2" key="1">
    <citation type="journal article" date="2022" name="DNA Res.">
        <title>Chromosomal-level genome assembly of the orchid tree Bauhinia variegata (Leguminosae; Cercidoideae) supports the allotetraploid origin hypothesis of Bauhinia.</title>
        <authorList>
            <person name="Zhong Y."/>
            <person name="Chen Y."/>
            <person name="Zheng D."/>
            <person name="Pang J."/>
            <person name="Liu Y."/>
            <person name="Luo S."/>
            <person name="Meng S."/>
            <person name="Qian L."/>
            <person name="Wei D."/>
            <person name="Dai S."/>
            <person name="Zhou R."/>
        </authorList>
    </citation>
    <scope>NUCLEOTIDE SEQUENCE [LARGE SCALE GENOMIC DNA]</scope>
    <source>
        <strain evidence="1">BV-YZ2020</strain>
    </source>
</reference>
<organism evidence="1 2">
    <name type="scientific">Bauhinia variegata</name>
    <name type="common">Purple orchid tree</name>
    <name type="synonym">Phanera variegata</name>
    <dbReference type="NCBI Taxonomy" id="167791"/>
    <lineage>
        <taxon>Eukaryota</taxon>
        <taxon>Viridiplantae</taxon>
        <taxon>Streptophyta</taxon>
        <taxon>Embryophyta</taxon>
        <taxon>Tracheophyta</taxon>
        <taxon>Spermatophyta</taxon>
        <taxon>Magnoliopsida</taxon>
        <taxon>eudicotyledons</taxon>
        <taxon>Gunneridae</taxon>
        <taxon>Pentapetalae</taxon>
        <taxon>rosids</taxon>
        <taxon>fabids</taxon>
        <taxon>Fabales</taxon>
        <taxon>Fabaceae</taxon>
        <taxon>Cercidoideae</taxon>
        <taxon>Cercideae</taxon>
        <taxon>Bauhiniinae</taxon>
        <taxon>Bauhinia</taxon>
    </lineage>
</organism>
<protein>
    <submittedName>
        <fullName evidence="1">Uncharacterized protein</fullName>
    </submittedName>
</protein>
<evidence type="ECO:0000313" key="2">
    <source>
        <dbReference type="Proteomes" id="UP000828941"/>
    </source>
</evidence>
<gene>
    <name evidence="1" type="ORF">L6164_008396</name>
</gene>
<name>A0ACB9PGB6_BAUVA</name>
<keyword evidence="2" id="KW-1185">Reference proteome</keyword>
<proteinExistence type="predicted"/>
<dbReference type="EMBL" id="CM039429">
    <property type="protein sequence ID" value="KAI4347595.1"/>
    <property type="molecule type" value="Genomic_DNA"/>
</dbReference>
<dbReference type="Proteomes" id="UP000828941">
    <property type="component" value="Chromosome 4"/>
</dbReference>
<accession>A0ACB9PGB6</accession>
<sequence>MKTLISASNPLLSVSHINPWKPNIHVFHPKTIEKLSHPLSTLKPHANAKGFSGRTGDDVAIKQSKKNNDGDGDDEIPQEVYNKMILRICVSVGVPMALGLAFLHIFGVLRELQIWDAPKWVPFLTSLTTFGASTLGIAYGALSTSLDRDVEGSFLGLEEVQKNWVETWKEEDESKR</sequence>
<evidence type="ECO:0000313" key="1">
    <source>
        <dbReference type="EMBL" id="KAI4347595.1"/>
    </source>
</evidence>